<dbReference type="EMBL" id="PDWZ02000009">
    <property type="protein sequence ID" value="KAB2102713.1"/>
    <property type="molecule type" value="Genomic_DNA"/>
</dbReference>
<sequence>MKSSTPPSKPITIAEPSYEPEVNPDHTSLIHTSSTIVEEQATGPLPSQGSEDPPGFQPEVDPTDHSLVSSPATLLSEANTDVAPFRRRSIDSGDTPTAGVWTPASNEGTVDTEPSELVLPTLHARSSVQQANISNALRFVTPSVEGNHIRNEPHQCGYCDCIFNRACDLK</sequence>
<organism evidence="1 2">
    <name type="scientific">Alternaria gaisen</name>
    <dbReference type="NCBI Taxonomy" id="167740"/>
    <lineage>
        <taxon>Eukaryota</taxon>
        <taxon>Fungi</taxon>
        <taxon>Dikarya</taxon>
        <taxon>Ascomycota</taxon>
        <taxon>Pezizomycotina</taxon>
        <taxon>Dothideomycetes</taxon>
        <taxon>Pleosporomycetidae</taxon>
        <taxon>Pleosporales</taxon>
        <taxon>Pleosporineae</taxon>
        <taxon>Pleosporaceae</taxon>
        <taxon>Alternaria</taxon>
        <taxon>Alternaria sect. Alternaria</taxon>
    </lineage>
</organism>
<proteinExistence type="predicted"/>
<accession>A0ACB6FEF9</accession>
<keyword evidence="2" id="KW-1185">Reference proteome</keyword>
<dbReference type="Proteomes" id="UP000293547">
    <property type="component" value="Unassembled WGS sequence"/>
</dbReference>
<name>A0ACB6FEF9_9PLEO</name>
<gene>
    <name evidence="1" type="ORF">AG0111_0g8817</name>
</gene>
<evidence type="ECO:0000313" key="1">
    <source>
        <dbReference type="EMBL" id="KAB2102713.1"/>
    </source>
</evidence>
<comment type="caution">
    <text evidence="1">The sequence shown here is derived from an EMBL/GenBank/DDBJ whole genome shotgun (WGS) entry which is preliminary data.</text>
</comment>
<reference evidence="1 2" key="1">
    <citation type="journal article" date="2019" name="bioRxiv">
        <title>Genomics, evolutionary history and diagnostics of the Alternaria alternata species group including apple and Asian pear pathotypes.</title>
        <authorList>
            <person name="Armitage A.D."/>
            <person name="Cockerton H.M."/>
            <person name="Sreenivasaprasad S."/>
            <person name="Woodhall J.W."/>
            <person name="Lane C.R."/>
            <person name="Harrison R.J."/>
            <person name="Clarkson J.P."/>
        </authorList>
    </citation>
    <scope>NUCLEOTIDE SEQUENCE [LARGE SCALE GENOMIC DNA]</scope>
    <source>
        <strain evidence="1 2">FERA 650</strain>
    </source>
</reference>
<protein>
    <submittedName>
        <fullName evidence="1">Uncharacterized protein</fullName>
    </submittedName>
</protein>
<evidence type="ECO:0000313" key="2">
    <source>
        <dbReference type="Proteomes" id="UP000293547"/>
    </source>
</evidence>